<gene>
    <name evidence="2" type="ORF">MERR_LOCUS13787</name>
    <name evidence="3" type="ORF">MERR_LOCUS46557</name>
</gene>
<dbReference type="EMBL" id="CACVBM020001052">
    <property type="protein sequence ID" value="CAA7026552.1"/>
    <property type="molecule type" value="Genomic_DNA"/>
</dbReference>
<organism evidence="3 4">
    <name type="scientific">Microthlaspi erraticum</name>
    <dbReference type="NCBI Taxonomy" id="1685480"/>
    <lineage>
        <taxon>Eukaryota</taxon>
        <taxon>Viridiplantae</taxon>
        <taxon>Streptophyta</taxon>
        <taxon>Embryophyta</taxon>
        <taxon>Tracheophyta</taxon>
        <taxon>Spermatophyta</taxon>
        <taxon>Magnoliopsida</taxon>
        <taxon>eudicotyledons</taxon>
        <taxon>Gunneridae</taxon>
        <taxon>Pentapetalae</taxon>
        <taxon>rosids</taxon>
        <taxon>malvids</taxon>
        <taxon>Brassicales</taxon>
        <taxon>Brassicaceae</taxon>
        <taxon>Coluteocarpeae</taxon>
        <taxon>Microthlaspi</taxon>
    </lineage>
</organism>
<proteinExistence type="predicted"/>
<evidence type="ECO:0000313" key="4">
    <source>
        <dbReference type="Proteomes" id="UP000467841"/>
    </source>
</evidence>
<reference evidence="3 4" key="1">
    <citation type="submission" date="2020-01" db="EMBL/GenBank/DDBJ databases">
        <authorList>
            <person name="Mishra B."/>
        </authorList>
    </citation>
    <scope>NUCLEOTIDE SEQUENCE [LARGE SCALE GENOMIC DNA]</scope>
</reference>
<evidence type="ECO:0000313" key="2">
    <source>
        <dbReference type="EMBL" id="CAA7026552.1"/>
    </source>
</evidence>
<dbReference type="AlphaFoldDB" id="A0A6D2L4N6"/>
<sequence>MAKSNVYLISILVIMASLSPLSHGLIIPGYNITRVVIEGVAYCRINGQPNPISNALVFVTCGGSTITLAETTTDLNGVFTIVLDIVRTALFSTSFCGLGFTLPPGYTCGIVAPDSSVTTTLGFLKAVGDTAFYVARIFI</sequence>
<evidence type="ECO:0000256" key="1">
    <source>
        <dbReference type="SAM" id="SignalP"/>
    </source>
</evidence>
<accession>A0A6D2L4N6</accession>
<evidence type="ECO:0000313" key="3">
    <source>
        <dbReference type="EMBL" id="CAA7059321.1"/>
    </source>
</evidence>
<dbReference type="PANTHER" id="PTHR34458:SF17">
    <property type="entry name" value="XYLANASE INHIBITOR C-TERMINAL DOMAIN-CONTAINING PROTEIN"/>
    <property type="match status" value="1"/>
</dbReference>
<dbReference type="InterPro" id="IPR040404">
    <property type="entry name" value="Phylloplanin-like"/>
</dbReference>
<dbReference type="Proteomes" id="UP000467841">
    <property type="component" value="Unassembled WGS sequence"/>
</dbReference>
<protein>
    <submittedName>
        <fullName evidence="3">Uncharacterized protein</fullName>
    </submittedName>
</protein>
<dbReference type="PANTHER" id="PTHR34458">
    <property type="entry name" value="POLLEN OLE E 1 ALLERGEN AND EXTENSIN FAMILY PROTEIN-RELATED"/>
    <property type="match status" value="1"/>
</dbReference>
<feature type="signal peptide" evidence="1">
    <location>
        <begin position="1"/>
        <end position="24"/>
    </location>
</feature>
<dbReference type="OrthoDB" id="1104689at2759"/>
<feature type="chain" id="PRO_5036173341" evidence="1">
    <location>
        <begin position="25"/>
        <end position="139"/>
    </location>
</feature>
<keyword evidence="4" id="KW-1185">Reference proteome</keyword>
<keyword evidence="1" id="KW-0732">Signal</keyword>
<name>A0A6D2L4N6_9BRAS</name>
<dbReference type="EMBL" id="CACVBM020001762">
    <property type="protein sequence ID" value="CAA7059321.1"/>
    <property type="molecule type" value="Genomic_DNA"/>
</dbReference>